<dbReference type="AlphaFoldDB" id="A0A7Y6BZ27"/>
<keyword evidence="3" id="KW-0808">Transferase</keyword>
<gene>
    <name evidence="3" type="ORF">HP552_20410</name>
</gene>
<dbReference type="InterPro" id="IPR050194">
    <property type="entry name" value="Glycosyltransferase_grp1"/>
</dbReference>
<dbReference type="RefSeq" id="WP_175397232.1">
    <property type="nucleotide sequence ID" value="NZ_JABMCB010000192.1"/>
</dbReference>
<dbReference type="EMBL" id="JABMCB010000192">
    <property type="protein sequence ID" value="NUU77579.1"/>
    <property type="molecule type" value="Genomic_DNA"/>
</dbReference>
<evidence type="ECO:0000259" key="2">
    <source>
        <dbReference type="Pfam" id="PF13439"/>
    </source>
</evidence>
<organism evidence="3 4">
    <name type="scientific">Paenibacillus xylanilyticus</name>
    <dbReference type="NCBI Taxonomy" id="248903"/>
    <lineage>
        <taxon>Bacteria</taxon>
        <taxon>Bacillati</taxon>
        <taxon>Bacillota</taxon>
        <taxon>Bacilli</taxon>
        <taxon>Bacillales</taxon>
        <taxon>Paenibacillaceae</taxon>
        <taxon>Paenibacillus</taxon>
    </lineage>
</organism>
<comment type="caution">
    <text evidence="3">The sequence shown here is derived from an EMBL/GenBank/DDBJ whole genome shotgun (WGS) entry which is preliminary data.</text>
</comment>
<evidence type="ECO:0000313" key="4">
    <source>
        <dbReference type="Proteomes" id="UP000526125"/>
    </source>
</evidence>
<feature type="domain" description="Glycosyl transferase family 1" evidence="1">
    <location>
        <begin position="174"/>
        <end position="338"/>
    </location>
</feature>
<dbReference type="PANTHER" id="PTHR45947">
    <property type="entry name" value="SULFOQUINOVOSYL TRANSFERASE SQD2"/>
    <property type="match status" value="1"/>
</dbReference>
<dbReference type="Pfam" id="PF00534">
    <property type="entry name" value="Glycos_transf_1"/>
    <property type="match status" value="1"/>
</dbReference>
<feature type="domain" description="Glycosyltransferase subfamily 4-like N-terminal" evidence="2">
    <location>
        <begin position="19"/>
        <end position="164"/>
    </location>
</feature>
<proteinExistence type="predicted"/>
<evidence type="ECO:0000313" key="3">
    <source>
        <dbReference type="EMBL" id="NUU77579.1"/>
    </source>
</evidence>
<accession>A0A7Y6BZ27</accession>
<dbReference type="Pfam" id="PF13439">
    <property type="entry name" value="Glyco_transf_4"/>
    <property type="match status" value="1"/>
</dbReference>
<dbReference type="CDD" id="cd03801">
    <property type="entry name" value="GT4_PimA-like"/>
    <property type="match status" value="1"/>
</dbReference>
<dbReference type="GO" id="GO:0016757">
    <property type="term" value="F:glycosyltransferase activity"/>
    <property type="evidence" value="ECO:0007669"/>
    <property type="project" value="InterPro"/>
</dbReference>
<reference evidence="3 4" key="1">
    <citation type="submission" date="2020-05" db="EMBL/GenBank/DDBJ databases">
        <title>Genome Sequencing of Type Strains.</title>
        <authorList>
            <person name="Lemaire J.F."/>
            <person name="Inderbitzin P."/>
            <person name="Gregorio O.A."/>
            <person name="Collins S.B."/>
            <person name="Wespe N."/>
            <person name="Knight-Connoni V."/>
        </authorList>
    </citation>
    <scope>NUCLEOTIDE SEQUENCE [LARGE SCALE GENOMIC DNA]</scope>
    <source>
        <strain evidence="3 4">LMG 21957</strain>
    </source>
</reference>
<sequence length="364" mass="39911">MRIAMVAPEKLPVPGNGSVEISILGIARELALRHEVTIVSREMPGLAAKEQLEGITIRRVPSGSPDQYIQAVIRLLKDSSFDIIQVDNRPRCLARIKRSLPDIPAILFLHSLTFAQPGPARLALLRQADCIAVNSLSLQKRLGRRFPSVKHRMHVIPLGADLTRFTPAINEGKHPQLSEPSQPFSVLYAGRLIPGKGVDILIRAVALVQQKMDVQLIIAGKGPQVYVRKLRLLARKLRVRSSFLGQIAHEQIHHLYRAADCLVCPSQMHEAFGLVNVEAMASGLPVIASDNGGIREIIESGISGCLVSPYDKPLPFAICIHKLARDPALAQSLGKAGRASAVNQFGWSRTAMHLEAAYTRLIRQ</sequence>
<dbReference type="InterPro" id="IPR001296">
    <property type="entry name" value="Glyco_trans_1"/>
</dbReference>
<dbReference type="Gene3D" id="3.40.50.2000">
    <property type="entry name" value="Glycogen Phosphorylase B"/>
    <property type="match status" value="2"/>
</dbReference>
<evidence type="ECO:0000259" key="1">
    <source>
        <dbReference type="Pfam" id="PF00534"/>
    </source>
</evidence>
<dbReference type="InterPro" id="IPR028098">
    <property type="entry name" value="Glyco_trans_4-like_N"/>
</dbReference>
<dbReference type="Proteomes" id="UP000526125">
    <property type="component" value="Unassembled WGS sequence"/>
</dbReference>
<dbReference type="PANTHER" id="PTHR45947:SF3">
    <property type="entry name" value="SULFOQUINOVOSYL TRANSFERASE SQD2"/>
    <property type="match status" value="1"/>
</dbReference>
<keyword evidence="4" id="KW-1185">Reference proteome</keyword>
<protein>
    <submittedName>
        <fullName evidence="3">Glycosyltransferase family 4 protein</fullName>
    </submittedName>
</protein>
<name>A0A7Y6BZ27_9BACL</name>
<dbReference type="SUPFAM" id="SSF53756">
    <property type="entry name" value="UDP-Glycosyltransferase/glycogen phosphorylase"/>
    <property type="match status" value="1"/>
</dbReference>